<protein>
    <submittedName>
        <fullName evidence="2">Uncharacterized protein</fullName>
    </submittedName>
</protein>
<organism evidence="2 3">
    <name type="scientific">Zancudomyces culisetae</name>
    <name type="common">Gut fungus</name>
    <name type="synonym">Smittium culisetae</name>
    <dbReference type="NCBI Taxonomy" id="1213189"/>
    <lineage>
        <taxon>Eukaryota</taxon>
        <taxon>Fungi</taxon>
        <taxon>Fungi incertae sedis</taxon>
        <taxon>Zoopagomycota</taxon>
        <taxon>Kickxellomycotina</taxon>
        <taxon>Harpellomycetes</taxon>
        <taxon>Harpellales</taxon>
        <taxon>Legeriomycetaceae</taxon>
        <taxon>Zancudomyces</taxon>
    </lineage>
</organism>
<dbReference type="Proteomes" id="UP000188320">
    <property type="component" value="Unassembled WGS sequence"/>
</dbReference>
<name>A0A1R1PY53_ZANCU</name>
<evidence type="ECO:0000313" key="3">
    <source>
        <dbReference type="Proteomes" id="UP000188320"/>
    </source>
</evidence>
<evidence type="ECO:0000256" key="1">
    <source>
        <dbReference type="SAM" id="SignalP"/>
    </source>
</evidence>
<comment type="caution">
    <text evidence="2">The sequence shown here is derived from an EMBL/GenBank/DDBJ whole genome shotgun (WGS) entry which is preliminary data.</text>
</comment>
<feature type="signal peptide" evidence="1">
    <location>
        <begin position="1"/>
        <end position="19"/>
    </location>
</feature>
<gene>
    <name evidence="2" type="ORF">AX774_g592</name>
</gene>
<sequence length="167" mass="18539">MKATLFIGSLLFYTALVLGKLHCGDNSKGWVSCGKFKTRDNAVCSVNVGKAVPKNFKRIPKSSLAAWEQMLNDGSSTIEDGAIFNLKMFQGTKTGSRWIFYVDAHNYRNDTQLAKIKLKFFNLKALMKLHKTYVSTLRCGDTRLTLGAFPVKVPKKPAGKKKDTAPS</sequence>
<keyword evidence="1" id="KW-0732">Signal</keyword>
<dbReference type="AlphaFoldDB" id="A0A1R1PY53"/>
<dbReference type="EMBL" id="LSSK01000039">
    <property type="protein sequence ID" value="OMH85847.1"/>
    <property type="molecule type" value="Genomic_DNA"/>
</dbReference>
<evidence type="ECO:0000313" key="2">
    <source>
        <dbReference type="EMBL" id="OMH85847.1"/>
    </source>
</evidence>
<accession>A0A1R1PY53</accession>
<feature type="chain" id="PRO_5012819692" evidence="1">
    <location>
        <begin position="20"/>
        <end position="167"/>
    </location>
</feature>
<proteinExistence type="predicted"/>
<reference evidence="3" key="1">
    <citation type="submission" date="2017-01" db="EMBL/GenBank/DDBJ databases">
        <authorList>
            <person name="Wang Y."/>
            <person name="White M."/>
            <person name="Kvist S."/>
            <person name="Moncalvo J.-M."/>
        </authorList>
    </citation>
    <scope>NUCLEOTIDE SEQUENCE [LARGE SCALE GENOMIC DNA]</scope>
    <source>
        <strain evidence="3">COL-18-3</strain>
    </source>
</reference>
<keyword evidence="3" id="KW-1185">Reference proteome</keyword>